<proteinExistence type="predicted"/>
<organism evidence="1 2">
    <name type="scientific">Blyttiomyces helicus</name>
    <dbReference type="NCBI Taxonomy" id="388810"/>
    <lineage>
        <taxon>Eukaryota</taxon>
        <taxon>Fungi</taxon>
        <taxon>Fungi incertae sedis</taxon>
        <taxon>Chytridiomycota</taxon>
        <taxon>Chytridiomycota incertae sedis</taxon>
        <taxon>Chytridiomycetes</taxon>
        <taxon>Chytridiomycetes incertae sedis</taxon>
        <taxon>Blyttiomyces</taxon>
    </lineage>
</organism>
<dbReference type="EMBL" id="KZ994746">
    <property type="protein sequence ID" value="RKO92174.1"/>
    <property type="molecule type" value="Genomic_DNA"/>
</dbReference>
<name>A0A4P9WHG2_9FUNG</name>
<dbReference type="AlphaFoldDB" id="A0A4P9WHG2"/>
<reference evidence="2" key="1">
    <citation type="journal article" date="2018" name="Nat. Microbiol.">
        <title>Leveraging single-cell genomics to expand the fungal tree of life.</title>
        <authorList>
            <person name="Ahrendt S.R."/>
            <person name="Quandt C.A."/>
            <person name="Ciobanu D."/>
            <person name="Clum A."/>
            <person name="Salamov A."/>
            <person name="Andreopoulos B."/>
            <person name="Cheng J.F."/>
            <person name="Woyke T."/>
            <person name="Pelin A."/>
            <person name="Henrissat B."/>
            <person name="Reynolds N.K."/>
            <person name="Benny G.L."/>
            <person name="Smith M.E."/>
            <person name="James T.Y."/>
            <person name="Grigoriev I.V."/>
        </authorList>
    </citation>
    <scope>NUCLEOTIDE SEQUENCE [LARGE SCALE GENOMIC DNA]</scope>
</reference>
<evidence type="ECO:0000313" key="1">
    <source>
        <dbReference type="EMBL" id="RKO92174.1"/>
    </source>
</evidence>
<evidence type="ECO:0000313" key="2">
    <source>
        <dbReference type="Proteomes" id="UP000269721"/>
    </source>
</evidence>
<accession>A0A4P9WHG2</accession>
<protein>
    <submittedName>
        <fullName evidence="1">Uncharacterized protein</fullName>
    </submittedName>
</protein>
<dbReference type="Proteomes" id="UP000269721">
    <property type="component" value="Unassembled WGS sequence"/>
</dbReference>
<sequence length="248" mass="26411">MDQNHSFIGTIDSSSAKSIAGMLGTIPSILSATQPPPSPQTSVLTVVGRHDPFLIPAPTLPPILIVLVQHTAQGQRKEKHVALLERELVGALGGVGVQGPHDFHLLAAGLWEACLEGRGGGADIVDESFSELGGGLAGDAAIQGALTLQVCLGYGASKRNMRPATGAVDAGNLSAPLRAPVAFIVTRKATRQPDLPQWLLRREVPFMRVLNNGAVKHNFTKQFWNEQTLPRRVDALVPPLATKDDRPR</sequence>
<gene>
    <name evidence="1" type="ORF">BDK51DRAFT_40913</name>
</gene>
<keyword evidence="2" id="KW-1185">Reference proteome</keyword>